<protein>
    <recommendedName>
        <fullName evidence="14">sphinganine-1-phosphate aldolase</fullName>
        <ecNumber evidence="14">4.1.2.27</ecNumber>
    </recommendedName>
    <alternativeName>
        <fullName evidence="15">Sphingosine-1-phosphate aldolase</fullName>
    </alternativeName>
</protein>
<accession>A0AAN8F4E6</accession>
<evidence type="ECO:0000256" key="4">
    <source>
        <dbReference type="ARBA" id="ARBA00004991"/>
    </source>
</evidence>
<dbReference type="InterPro" id="IPR015422">
    <property type="entry name" value="PyrdxlP-dep_Trfase_small"/>
</dbReference>
<keyword evidence="11" id="KW-0472">Membrane</keyword>
<comment type="caution">
    <text evidence="18">The sequence shown here is derived from an EMBL/GenBank/DDBJ whole genome shotgun (WGS) entry which is preliminary data.</text>
</comment>
<evidence type="ECO:0000256" key="14">
    <source>
        <dbReference type="ARBA" id="ARBA00038965"/>
    </source>
</evidence>
<sequence length="295" mass="32335">MEAEVVHMCCTLMHADAEGCGTMSTGGTTSILLACLSHRNRALKRGILFPEMVIPTSAHAAFTKAAEVFRIRAVRVPVDPFTFKVDLRKMKAAITSRTCMLVGSAPNFPFGTVDDIVGIGQLGQKYDIPVHVDACLGGFILPFIDDHHPFDFRVPGVCSISADTHKYGLSPKGSSVILYKNKDYLHNQYFCDADWQGGIYASSTLEGSRAGLNIALCWASLLYQGFSKYKQHATAVVATTKKIRDGIRSIPELRLQGSSDVCIVSWTSDTIDIHRLYDLIGKKGWQLTNLQFPSG</sequence>
<dbReference type="GO" id="GO:0019752">
    <property type="term" value="P:carboxylic acid metabolic process"/>
    <property type="evidence" value="ECO:0007669"/>
    <property type="project" value="InterPro"/>
</dbReference>
<keyword evidence="10" id="KW-0443">Lipid metabolism</keyword>
<evidence type="ECO:0000256" key="11">
    <source>
        <dbReference type="ARBA" id="ARBA00023136"/>
    </source>
</evidence>
<proteinExistence type="inferred from homology"/>
<evidence type="ECO:0000256" key="6">
    <source>
        <dbReference type="ARBA" id="ARBA00022824"/>
    </source>
</evidence>
<evidence type="ECO:0000313" key="19">
    <source>
        <dbReference type="Proteomes" id="UP001331761"/>
    </source>
</evidence>
<dbReference type="Gene3D" id="3.90.1150.10">
    <property type="entry name" value="Aspartate Aminotransferase, domain 1"/>
    <property type="match status" value="1"/>
</dbReference>
<dbReference type="Pfam" id="PF00282">
    <property type="entry name" value="Pyridoxal_deC"/>
    <property type="match status" value="1"/>
</dbReference>
<dbReference type="SUPFAM" id="SSF53383">
    <property type="entry name" value="PLP-dependent transferases"/>
    <property type="match status" value="1"/>
</dbReference>
<evidence type="ECO:0000313" key="18">
    <source>
        <dbReference type="EMBL" id="KAK5973080.1"/>
    </source>
</evidence>
<dbReference type="EMBL" id="WIXE01015935">
    <property type="protein sequence ID" value="KAK5973080.1"/>
    <property type="molecule type" value="Genomic_DNA"/>
</dbReference>
<keyword evidence="7 16" id="KW-0663">Pyridoxal phosphate</keyword>
<evidence type="ECO:0000256" key="16">
    <source>
        <dbReference type="PIRSR" id="PIRSR602129-50"/>
    </source>
</evidence>
<organism evidence="18 19">
    <name type="scientific">Trichostrongylus colubriformis</name>
    <name type="common">Black scour worm</name>
    <dbReference type="NCBI Taxonomy" id="6319"/>
    <lineage>
        <taxon>Eukaryota</taxon>
        <taxon>Metazoa</taxon>
        <taxon>Ecdysozoa</taxon>
        <taxon>Nematoda</taxon>
        <taxon>Chromadorea</taxon>
        <taxon>Rhabditida</taxon>
        <taxon>Rhabditina</taxon>
        <taxon>Rhabditomorpha</taxon>
        <taxon>Strongyloidea</taxon>
        <taxon>Trichostrongylidae</taxon>
        <taxon>Trichostrongylus</taxon>
    </lineage>
</organism>
<evidence type="ECO:0000256" key="5">
    <source>
        <dbReference type="ARBA" id="ARBA00022692"/>
    </source>
</evidence>
<keyword evidence="19" id="KW-1185">Reference proteome</keyword>
<comment type="subcellular location">
    <subcellularLocation>
        <location evidence="2">Endoplasmic reticulum membrane</location>
        <topology evidence="2">Single-pass membrane protein</topology>
    </subcellularLocation>
</comment>
<dbReference type="EC" id="4.1.2.27" evidence="14"/>
<dbReference type="InterPro" id="IPR050477">
    <property type="entry name" value="GrpII_AminoAcid_Decarb"/>
</dbReference>
<reference evidence="18 19" key="1">
    <citation type="submission" date="2019-10" db="EMBL/GenBank/DDBJ databases">
        <title>Assembly and Annotation for the nematode Trichostrongylus colubriformis.</title>
        <authorList>
            <person name="Martin J."/>
        </authorList>
    </citation>
    <scope>NUCLEOTIDE SEQUENCE [LARGE SCALE GENOMIC DNA]</scope>
    <source>
        <strain evidence="18">G859</strain>
        <tissue evidence="18">Whole worm</tissue>
    </source>
</reference>
<dbReference type="InterPro" id="IPR002129">
    <property type="entry name" value="PyrdxlP-dep_de-COase"/>
</dbReference>
<dbReference type="GO" id="GO:0030170">
    <property type="term" value="F:pyridoxal phosphate binding"/>
    <property type="evidence" value="ECO:0007669"/>
    <property type="project" value="InterPro"/>
</dbReference>
<evidence type="ECO:0000256" key="13">
    <source>
        <dbReference type="ARBA" id="ARBA00038302"/>
    </source>
</evidence>
<evidence type="ECO:0000256" key="3">
    <source>
        <dbReference type="ARBA" id="ARBA00004760"/>
    </source>
</evidence>
<dbReference type="InterPro" id="IPR015424">
    <property type="entry name" value="PyrdxlP-dep_Trfase"/>
</dbReference>
<comment type="similarity">
    <text evidence="13">Belongs to the group II decarboxylase family. Sphingosine-1-phosphate lyase subfamily.</text>
</comment>
<dbReference type="InterPro" id="IPR015421">
    <property type="entry name" value="PyrdxlP-dep_Trfase_major"/>
</dbReference>
<name>A0AAN8F4E6_TRICO</name>
<evidence type="ECO:0000256" key="2">
    <source>
        <dbReference type="ARBA" id="ARBA00004389"/>
    </source>
</evidence>
<keyword evidence="5" id="KW-0812">Transmembrane</keyword>
<keyword evidence="8" id="KW-0746">Sphingolipid metabolism</keyword>
<evidence type="ECO:0000256" key="12">
    <source>
        <dbReference type="ARBA" id="ARBA00023239"/>
    </source>
</evidence>
<dbReference type="PANTHER" id="PTHR42735">
    <property type="match status" value="1"/>
</dbReference>
<keyword evidence="6" id="KW-0256">Endoplasmic reticulum</keyword>
<dbReference type="Proteomes" id="UP001331761">
    <property type="component" value="Unassembled WGS sequence"/>
</dbReference>
<keyword evidence="9" id="KW-1133">Transmembrane helix</keyword>
<evidence type="ECO:0000256" key="10">
    <source>
        <dbReference type="ARBA" id="ARBA00023098"/>
    </source>
</evidence>
<dbReference type="AlphaFoldDB" id="A0AAN8F4E6"/>
<evidence type="ECO:0000256" key="8">
    <source>
        <dbReference type="ARBA" id="ARBA00022919"/>
    </source>
</evidence>
<dbReference type="PANTHER" id="PTHR42735:SF15">
    <property type="entry name" value="SPHINGOSINE PHOSPHATE LYASE"/>
    <property type="match status" value="1"/>
</dbReference>
<evidence type="ECO:0000256" key="7">
    <source>
        <dbReference type="ARBA" id="ARBA00022898"/>
    </source>
</evidence>
<feature type="modified residue" description="N6-(pyridoxal phosphate)lysine" evidence="16">
    <location>
        <position position="166"/>
    </location>
</feature>
<dbReference type="FunFam" id="3.40.640.10:FF:000020">
    <property type="entry name" value="sphingosine-1-phosphate lyase 1"/>
    <property type="match status" value="1"/>
</dbReference>
<evidence type="ECO:0000256" key="9">
    <source>
        <dbReference type="ARBA" id="ARBA00022989"/>
    </source>
</evidence>
<dbReference type="GO" id="GO:0008117">
    <property type="term" value="F:sphinganine-1-phosphate aldolase activity"/>
    <property type="evidence" value="ECO:0007669"/>
    <property type="project" value="UniProtKB-EC"/>
</dbReference>
<feature type="non-terminal residue" evidence="18">
    <location>
        <position position="295"/>
    </location>
</feature>
<keyword evidence="12 17" id="KW-0456">Lyase</keyword>
<dbReference type="Gene3D" id="3.40.640.10">
    <property type="entry name" value="Type I PLP-dependent aspartate aminotransferase-like (Major domain)"/>
    <property type="match status" value="1"/>
</dbReference>
<dbReference type="GO" id="GO:0005789">
    <property type="term" value="C:endoplasmic reticulum membrane"/>
    <property type="evidence" value="ECO:0007669"/>
    <property type="project" value="UniProtKB-SubCell"/>
</dbReference>
<evidence type="ECO:0000256" key="17">
    <source>
        <dbReference type="RuleBase" id="RU000382"/>
    </source>
</evidence>
<gene>
    <name evidence="18" type="ORF">GCK32_005680</name>
</gene>
<evidence type="ECO:0000256" key="15">
    <source>
        <dbReference type="ARBA" id="ARBA00042568"/>
    </source>
</evidence>
<evidence type="ECO:0000256" key="1">
    <source>
        <dbReference type="ARBA" id="ARBA00001933"/>
    </source>
</evidence>
<comment type="pathway">
    <text evidence="3">Lipid metabolism; sphingolipid metabolism.</text>
</comment>
<dbReference type="GO" id="GO:0030149">
    <property type="term" value="P:sphingolipid catabolic process"/>
    <property type="evidence" value="ECO:0007669"/>
    <property type="project" value="TreeGrafter"/>
</dbReference>
<comment type="pathway">
    <text evidence="4">Sphingolipid metabolism.</text>
</comment>
<comment type="cofactor">
    <cofactor evidence="1 16 17">
        <name>pyridoxal 5'-phosphate</name>
        <dbReference type="ChEBI" id="CHEBI:597326"/>
    </cofactor>
</comment>